<dbReference type="InterPro" id="IPR011330">
    <property type="entry name" value="Glyco_hydro/deAcase_b/a-brl"/>
</dbReference>
<accession>A0A172TDW8</accession>
<dbReference type="EMBL" id="CP011388">
    <property type="protein sequence ID" value="ANE45228.1"/>
    <property type="molecule type" value="Genomic_DNA"/>
</dbReference>
<dbReference type="AlphaFoldDB" id="A0A172TDW8"/>
<name>A0A172TDW8_9BACL</name>
<dbReference type="CDD" id="cd10791">
    <property type="entry name" value="GH38N_AMII_like_1"/>
    <property type="match status" value="1"/>
</dbReference>
<dbReference type="Proteomes" id="UP000076927">
    <property type="component" value="Chromosome"/>
</dbReference>
<dbReference type="RefSeq" id="WP_068603602.1">
    <property type="nucleotide sequence ID" value="NZ_CP011388.1"/>
</dbReference>
<sequence length="709" mass="79722">MNGKSGIETVHVVFKTHLDIGFTDLAENVIQQYVTSFIPKAIETAEQLALSGEDAGFVWTTGSWLINHYLNAAGPAERERMEDAIRKGYIAWHGLPFTTHTELLDESLCRYGLSIAAGLDRRFGRKTIAGKMTDVPGHTIGLVPLLAEAGIHYLHLGVNPASKVPSVPSVFRWRAADGSEVVVNYAGNYGEVLQIEGLKDVLVFAHTGDNHGPPGPDEIRQQFRELQEQFPGAKVRASTMDAFAAKLLELKENLPVVTEEIGDTWIHGAGTDPWKVAAYRELLRLRSNWIGEGKWVEGSKEDAKFSGELLMVAEHTWGMDLKKYLPDFSNYGKTEFRAAREADLVDPKLIPDRYAYLKFFSMNESDAMTDEERKQAAAMRSYAAFENSWKEQREYISQAVGHLPGNLKTDAMNALLVLRPERENTAGTQRLQTKHNYKLGTFEVAFGDDGSLMRLSDAAGKVWADGEGRTGLGSYVYETYAHEDIQQWNRDYNVNHSWTHGWADADFGKPGFEWANPQPRHQEFCPFGAQLYYRQEAEADVVIACVTMPPEAAEHCGAPRSLELQYRFPLDYPRIEISLNWFNKDANRLPEASWLSFPFLADNPNLWTLSKLGANVSPLHVVKNGARNLHACDDGGMNYHGADGRVRLVSLDAPLISPGDRRLFQFDNTFAPLQNGFHVCLHNNKWGTNFPMWYEEDAKFRFIIELISN</sequence>
<dbReference type="STRING" id="1178515.SY83_01540"/>
<dbReference type="GO" id="GO:0005975">
    <property type="term" value="P:carbohydrate metabolic process"/>
    <property type="evidence" value="ECO:0007669"/>
    <property type="project" value="InterPro"/>
</dbReference>
<reference evidence="1 2" key="1">
    <citation type="submission" date="2015-01" db="EMBL/GenBank/DDBJ databases">
        <title>Paenibacillus swuensis/DY6/whole genome sequencing.</title>
        <authorList>
            <person name="Kim M.K."/>
            <person name="Srinivasan S."/>
            <person name="Lee J.-J."/>
        </authorList>
    </citation>
    <scope>NUCLEOTIDE SEQUENCE [LARGE SCALE GENOMIC DNA]</scope>
    <source>
        <strain evidence="1 2">DY6</strain>
    </source>
</reference>
<dbReference type="KEGG" id="pswu:SY83_01540"/>
<evidence type="ECO:0000313" key="2">
    <source>
        <dbReference type="Proteomes" id="UP000076927"/>
    </source>
</evidence>
<dbReference type="Pfam" id="PF16477">
    <property type="entry name" value="DUF5054"/>
    <property type="match status" value="1"/>
</dbReference>
<gene>
    <name evidence="1" type="ORF">SY83_01540</name>
</gene>
<proteinExistence type="predicted"/>
<dbReference type="PATRIC" id="fig|1178515.4.peg.284"/>
<dbReference type="Gene3D" id="3.20.110.10">
    <property type="entry name" value="Glycoside hydrolase 38, N terminal domain"/>
    <property type="match status" value="1"/>
</dbReference>
<keyword evidence="2" id="KW-1185">Reference proteome</keyword>
<evidence type="ECO:0000313" key="1">
    <source>
        <dbReference type="EMBL" id="ANE45228.1"/>
    </source>
</evidence>
<dbReference type="OrthoDB" id="237949at2"/>
<organism evidence="1 2">
    <name type="scientific">Paenibacillus swuensis</name>
    <dbReference type="NCBI Taxonomy" id="1178515"/>
    <lineage>
        <taxon>Bacteria</taxon>
        <taxon>Bacillati</taxon>
        <taxon>Bacillota</taxon>
        <taxon>Bacilli</taxon>
        <taxon>Bacillales</taxon>
        <taxon>Paenibacillaceae</taxon>
        <taxon>Paenibacillus</taxon>
    </lineage>
</organism>
<dbReference type="SUPFAM" id="SSF88713">
    <property type="entry name" value="Glycoside hydrolase/deacetylase"/>
    <property type="match status" value="1"/>
</dbReference>
<dbReference type="InterPro" id="IPR032482">
    <property type="entry name" value="DUF5054"/>
</dbReference>
<protein>
    <recommendedName>
        <fullName evidence="3">Glycoside hydrolase</fullName>
    </recommendedName>
</protein>
<dbReference type="InterPro" id="IPR027291">
    <property type="entry name" value="Glyco_hydro_38_N_sf"/>
</dbReference>
<evidence type="ECO:0008006" key="3">
    <source>
        <dbReference type="Google" id="ProtNLM"/>
    </source>
</evidence>